<dbReference type="PROSITE" id="PS51435">
    <property type="entry name" value="AP_NUCLEASE_F1_4"/>
    <property type="match status" value="1"/>
</dbReference>
<comment type="cofactor">
    <cofactor evidence="7">
        <name>Mg(2+)</name>
        <dbReference type="ChEBI" id="CHEBI:18420"/>
    </cofactor>
    <cofactor evidence="7">
        <name>Mn(2+)</name>
        <dbReference type="ChEBI" id="CHEBI:29035"/>
    </cofactor>
    <text evidence="7">Probably binds two magnesium or manganese ions per subunit.</text>
</comment>
<feature type="binding site" evidence="7">
    <location>
        <position position="225"/>
    </location>
    <ligand>
        <name>Mg(2+)</name>
        <dbReference type="ChEBI" id="CHEBI:18420"/>
        <label>1</label>
    </ligand>
</feature>
<feature type="active site" description="Proton acceptor" evidence="6">
    <location>
        <position position="353"/>
    </location>
</feature>
<dbReference type="AlphaFoldDB" id="A0AAD5TA59"/>
<feature type="binding site" evidence="7">
    <location>
        <position position="353"/>
    </location>
    <ligand>
        <name>Mg(2+)</name>
        <dbReference type="ChEBI" id="CHEBI:18420"/>
        <label>1</label>
    </ligand>
</feature>
<dbReference type="SUPFAM" id="SSF56219">
    <property type="entry name" value="DNase I-like"/>
    <property type="match status" value="1"/>
</dbReference>
<evidence type="ECO:0000256" key="7">
    <source>
        <dbReference type="PIRSR" id="PIRSR604808-2"/>
    </source>
</evidence>
<reference evidence="11" key="1">
    <citation type="submission" date="2020-05" db="EMBL/GenBank/DDBJ databases">
        <title>Phylogenomic resolution of chytrid fungi.</title>
        <authorList>
            <person name="Stajich J.E."/>
            <person name="Amses K."/>
            <person name="Simmons R."/>
            <person name="Seto K."/>
            <person name="Myers J."/>
            <person name="Bonds A."/>
            <person name="Quandt C.A."/>
            <person name="Barry K."/>
            <person name="Liu P."/>
            <person name="Grigoriev I."/>
            <person name="Longcore J.E."/>
            <person name="James T.Y."/>
        </authorList>
    </citation>
    <scope>NUCLEOTIDE SEQUENCE</scope>
    <source>
        <strain evidence="11">JEL0513</strain>
    </source>
</reference>
<keyword evidence="7" id="KW-0464">Manganese</keyword>
<proteinExistence type="inferred from homology"/>
<feature type="active site" evidence="6">
    <location>
        <position position="183"/>
    </location>
</feature>
<dbReference type="InterPro" id="IPR005135">
    <property type="entry name" value="Endo/exonuclease/phosphatase"/>
</dbReference>
<dbReference type="GO" id="GO:0016829">
    <property type="term" value="F:lyase activity"/>
    <property type="evidence" value="ECO:0007669"/>
    <property type="project" value="UniProtKB-KW"/>
</dbReference>
<protein>
    <submittedName>
        <fullName evidence="11">DNA-(Apurinic or apyrimidinic site) lyase 2</fullName>
    </submittedName>
</protein>
<evidence type="ECO:0000256" key="1">
    <source>
        <dbReference type="ARBA" id="ARBA00001936"/>
    </source>
</evidence>
<dbReference type="GO" id="GO:0006284">
    <property type="term" value="P:base-excision repair"/>
    <property type="evidence" value="ECO:0007669"/>
    <property type="project" value="TreeGrafter"/>
</dbReference>
<dbReference type="Pfam" id="PF03372">
    <property type="entry name" value="Exo_endo_phos"/>
    <property type="match status" value="1"/>
</dbReference>
<dbReference type="InterPro" id="IPR020848">
    <property type="entry name" value="AP_endonuclease_F1_CS"/>
</dbReference>
<comment type="similarity">
    <text evidence="2">Belongs to the DNA repair enzymes AP/ExoA family.</text>
</comment>
<dbReference type="InterPro" id="IPR004808">
    <property type="entry name" value="AP_endonuc_1"/>
</dbReference>
<dbReference type="PANTHER" id="PTHR22748:SF4">
    <property type="entry name" value="DNA-(APURINIC OR APYRIMIDINIC SITE) ENDONUCLEASE 2"/>
    <property type="match status" value="1"/>
</dbReference>
<dbReference type="GO" id="GO:0046872">
    <property type="term" value="F:metal ion binding"/>
    <property type="evidence" value="ECO:0007669"/>
    <property type="project" value="UniProtKB-KW"/>
</dbReference>
<evidence type="ECO:0000256" key="5">
    <source>
        <dbReference type="ARBA" id="ARBA00022842"/>
    </source>
</evidence>
<dbReference type="InterPro" id="IPR036691">
    <property type="entry name" value="Endo/exonu/phosph_ase_sf"/>
</dbReference>
<comment type="caution">
    <text evidence="11">The sequence shown here is derived from an EMBL/GenBank/DDBJ whole genome shotgun (WGS) entry which is preliminary data.</text>
</comment>
<dbReference type="PANTHER" id="PTHR22748">
    <property type="entry name" value="AP ENDONUCLEASE"/>
    <property type="match status" value="1"/>
</dbReference>
<dbReference type="EMBL" id="JADGJH010000014">
    <property type="protein sequence ID" value="KAJ3142533.1"/>
    <property type="molecule type" value="Genomic_DNA"/>
</dbReference>
<evidence type="ECO:0000256" key="8">
    <source>
        <dbReference type="PIRSR" id="PIRSR604808-3"/>
    </source>
</evidence>
<keyword evidence="4" id="KW-0378">Hydrolase</keyword>
<dbReference type="Proteomes" id="UP001211907">
    <property type="component" value="Unassembled WGS sequence"/>
</dbReference>
<dbReference type="GO" id="GO:0008311">
    <property type="term" value="F:double-stranded DNA 3'-5' DNA exonuclease activity"/>
    <property type="evidence" value="ECO:0007669"/>
    <property type="project" value="TreeGrafter"/>
</dbReference>
<dbReference type="Gene3D" id="3.60.10.10">
    <property type="entry name" value="Endonuclease/exonuclease/phosphatase"/>
    <property type="match status" value="1"/>
</dbReference>
<comment type="cofactor">
    <cofactor evidence="1">
        <name>Mn(2+)</name>
        <dbReference type="ChEBI" id="CHEBI:29035"/>
    </cofactor>
</comment>
<evidence type="ECO:0000259" key="10">
    <source>
        <dbReference type="Pfam" id="PF03372"/>
    </source>
</evidence>
<feature type="active site" description="Proton donor/acceptor" evidence="6">
    <location>
        <position position="225"/>
    </location>
</feature>
<organism evidence="11 12">
    <name type="scientific">Physocladia obscura</name>
    <dbReference type="NCBI Taxonomy" id="109957"/>
    <lineage>
        <taxon>Eukaryota</taxon>
        <taxon>Fungi</taxon>
        <taxon>Fungi incertae sedis</taxon>
        <taxon>Chytridiomycota</taxon>
        <taxon>Chytridiomycota incertae sedis</taxon>
        <taxon>Chytridiomycetes</taxon>
        <taxon>Chytridiales</taxon>
        <taxon>Chytriomycetaceae</taxon>
        <taxon>Physocladia</taxon>
    </lineage>
</organism>
<feature type="region of interest" description="Disordered" evidence="9">
    <location>
        <begin position="416"/>
        <end position="441"/>
    </location>
</feature>
<dbReference type="GO" id="GO:0005634">
    <property type="term" value="C:nucleus"/>
    <property type="evidence" value="ECO:0007669"/>
    <property type="project" value="TreeGrafter"/>
</dbReference>
<feature type="site" description="Transition state stabilizer" evidence="8">
    <location>
        <position position="227"/>
    </location>
</feature>
<name>A0AAD5TA59_9FUNG</name>
<feature type="binding site" evidence="7">
    <location>
        <position position="71"/>
    </location>
    <ligand>
        <name>Mg(2+)</name>
        <dbReference type="ChEBI" id="CHEBI:18420"/>
        <label>1</label>
    </ligand>
</feature>
<evidence type="ECO:0000256" key="2">
    <source>
        <dbReference type="ARBA" id="ARBA00007092"/>
    </source>
</evidence>
<evidence type="ECO:0000256" key="4">
    <source>
        <dbReference type="ARBA" id="ARBA00022801"/>
    </source>
</evidence>
<feature type="site" description="Important for catalytic activity" evidence="8">
    <location>
        <position position="327"/>
    </location>
</feature>
<keyword evidence="11" id="KW-0456">Lyase</keyword>
<sequence>MNIASWNVNVKTSIFKPTARLTFPPRLGFMALKKLNSAKLGKQNVPPESVLRCSIPAFPDTNDIDIYCLQEFKCTREKIVREDLASIKGFYAFHSCSKSKTGYSGVSTITASAINPISNAQPYPICAQEGFLGRNGCPDLDFSALIPEMQVAIEAILSHSDQEQALSFSIKELRDFDEEGRAYFPNASEDEPIRYAFKTRFQQAIHAILKSLTQISQRNIILVGDLNICHKPIDHCDPNNHIRENKLDAFGDTVGRRWMDSIVSNSEIYTTKQFANKLATRAAATVNMASFSLVDVFRHFHPLRERAFTCWNTKIGARTANFGTRIDYILASPALLPWFEACDIRPDVDGSDHCPVVARLGAVNSETGELLRDVIGDGCNESNRGFQTAPQGCAELWDEVKGGGKQTNLKGWFVDPAETNKRKANDSGSDDIESRKKLNTTNSQTRILPADTHTLPIIPAKAPVQKSVLKTQPSVATFFKRNNLSEASPSAKIENDVSSFFTSSLESTRNFGMAFGLLDTDGSKEKRVSAWKSLMKRPENPKCYHNEEAKEFQV</sequence>
<keyword evidence="12" id="KW-1185">Reference proteome</keyword>
<keyword evidence="5 7" id="KW-0460">Magnesium</keyword>
<evidence type="ECO:0000256" key="3">
    <source>
        <dbReference type="ARBA" id="ARBA00022723"/>
    </source>
</evidence>
<evidence type="ECO:0000256" key="9">
    <source>
        <dbReference type="SAM" id="MobiDB-lite"/>
    </source>
</evidence>
<accession>A0AAD5TA59</accession>
<dbReference type="GO" id="GO:0003906">
    <property type="term" value="F:DNA-(apurinic or apyrimidinic site) endonuclease activity"/>
    <property type="evidence" value="ECO:0007669"/>
    <property type="project" value="TreeGrafter"/>
</dbReference>
<evidence type="ECO:0000256" key="6">
    <source>
        <dbReference type="PIRSR" id="PIRSR604808-1"/>
    </source>
</evidence>
<dbReference type="GO" id="GO:0003677">
    <property type="term" value="F:DNA binding"/>
    <property type="evidence" value="ECO:0007669"/>
    <property type="project" value="InterPro"/>
</dbReference>
<feature type="site" description="Interaction with DNA substrate" evidence="8">
    <location>
        <position position="353"/>
    </location>
</feature>
<dbReference type="PROSITE" id="PS00728">
    <property type="entry name" value="AP_NUCLEASE_F1_3"/>
    <property type="match status" value="1"/>
</dbReference>
<evidence type="ECO:0000313" key="11">
    <source>
        <dbReference type="EMBL" id="KAJ3142533.1"/>
    </source>
</evidence>
<evidence type="ECO:0000313" key="12">
    <source>
        <dbReference type="Proteomes" id="UP001211907"/>
    </source>
</evidence>
<dbReference type="GO" id="GO:0008081">
    <property type="term" value="F:phosphoric diester hydrolase activity"/>
    <property type="evidence" value="ECO:0007669"/>
    <property type="project" value="TreeGrafter"/>
</dbReference>
<feature type="domain" description="Endonuclease/exonuclease/phosphatase" evidence="10">
    <location>
        <begin position="5"/>
        <end position="353"/>
    </location>
</feature>
<feature type="binding site" evidence="7">
    <location>
        <position position="227"/>
    </location>
    <ligand>
        <name>Mg(2+)</name>
        <dbReference type="ChEBI" id="CHEBI:18420"/>
        <label>1</label>
    </ligand>
</feature>
<feature type="binding site" evidence="7">
    <location>
        <position position="352"/>
    </location>
    <ligand>
        <name>Mg(2+)</name>
        <dbReference type="ChEBI" id="CHEBI:18420"/>
        <label>1</label>
    </ligand>
</feature>
<gene>
    <name evidence="11" type="primary">APEX2</name>
    <name evidence="11" type="ORF">HK100_001786</name>
</gene>
<keyword evidence="3 7" id="KW-0479">Metal-binding</keyword>